<organism evidence="2 3">
    <name type="scientific">Carpinus fangiana</name>
    <dbReference type="NCBI Taxonomy" id="176857"/>
    <lineage>
        <taxon>Eukaryota</taxon>
        <taxon>Viridiplantae</taxon>
        <taxon>Streptophyta</taxon>
        <taxon>Embryophyta</taxon>
        <taxon>Tracheophyta</taxon>
        <taxon>Spermatophyta</taxon>
        <taxon>Magnoliopsida</taxon>
        <taxon>eudicotyledons</taxon>
        <taxon>Gunneridae</taxon>
        <taxon>Pentapetalae</taxon>
        <taxon>rosids</taxon>
        <taxon>fabids</taxon>
        <taxon>Fagales</taxon>
        <taxon>Betulaceae</taxon>
        <taxon>Carpinus</taxon>
    </lineage>
</organism>
<dbReference type="Proteomes" id="UP000327013">
    <property type="component" value="Chromosome 4"/>
</dbReference>
<reference evidence="2 3" key="1">
    <citation type="submission" date="2019-06" db="EMBL/GenBank/DDBJ databases">
        <title>A chromosomal-level reference genome of Carpinus fangiana (Coryloideae, Betulaceae).</title>
        <authorList>
            <person name="Yang X."/>
            <person name="Wang Z."/>
            <person name="Zhang L."/>
            <person name="Hao G."/>
            <person name="Liu J."/>
            <person name="Yang Y."/>
        </authorList>
    </citation>
    <scope>NUCLEOTIDE SEQUENCE [LARGE SCALE GENOMIC DNA]</scope>
    <source>
        <strain evidence="2">Cfa_2016G</strain>
        <tissue evidence="2">Leaf</tissue>
    </source>
</reference>
<gene>
    <name evidence="2" type="ORF">FH972_011120</name>
</gene>
<proteinExistence type="predicted"/>
<dbReference type="AlphaFoldDB" id="A0A660KSD1"/>
<accession>A0A660KSD1</accession>
<evidence type="ECO:0000313" key="2">
    <source>
        <dbReference type="EMBL" id="KAE8038630.1"/>
    </source>
</evidence>
<dbReference type="OrthoDB" id="1096033at2759"/>
<protein>
    <submittedName>
        <fullName evidence="2">Uncharacterized protein</fullName>
    </submittedName>
</protein>
<keyword evidence="1" id="KW-0175">Coiled coil</keyword>
<name>A0A660KSD1_9ROSI</name>
<evidence type="ECO:0000256" key="1">
    <source>
        <dbReference type="SAM" id="Coils"/>
    </source>
</evidence>
<sequence>MEANVADAVAVGFKVEWLQQRVDEIKAAKYQACSKELDELDIQIEAAKTSLMEMELRREDLARDAAAIKAKIEGKGFLGCTLSEGLL</sequence>
<dbReference type="EMBL" id="CM017324">
    <property type="protein sequence ID" value="KAE8038630.1"/>
    <property type="molecule type" value="Genomic_DNA"/>
</dbReference>
<evidence type="ECO:0000313" key="3">
    <source>
        <dbReference type="Proteomes" id="UP000327013"/>
    </source>
</evidence>
<keyword evidence="3" id="KW-1185">Reference proteome</keyword>
<feature type="coiled-coil region" evidence="1">
    <location>
        <begin position="30"/>
        <end position="71"/>
    </location>
</feature>